<reference evidence="1 2" key="1">
    <citation type="submission" date="2023-02" db="EMBL/GenBank/DDBJ databases">
        <title>Host association and intracellularity evolved multiple times independently in the Rickettsiales.</title>
        <authorList>
            <person name="Castelli M."/>
            <person name="Nardi T."/>
            <person name="Gammuto L."/>
            <person name="Bellinzona G."/>
            <person name="Sabaneyeva E."/>
            <person name="Potekhin A."/>
            <person name="Serra V."/>
            <person name="Petroni G."/>
            <person name="Sassera D."/>
        </authorList>
    </citation>
    <scope>NUCLEOTIDE SEQUENCE [LARGE SCALE GENOMIC DNA]</scope>
    <source>
        <strain evidence="1 2">BOD18</strain>
    </source>
</reference>
<dbReference type="PANTHER" id="PTHR43235">
    <property type="entry name" value="GLUTAMINE AMIDOTRANSFERASE PB2B2.05-RELATED"/>
    <property type="match status" value="1"/>
</dbReference>
<dbReference type="InterPro" id="IPR044668">
    <property type="entry name" value="PuuD-like"/>
</dbReference>
<keyword evidence="2" id="KW-1185">Reference proteome</keyword>
<organism evidence="1 2">
    <name type="scientific">Candidatus Cyrtobacter comes</name>
    <dbReference type="NCBI Taxonomy" id="675776"/>
    <lineage>
        <taxon>Bacteria</taxon>
        <taxon>Pseudomonadati</taxon>
        <taxon>Pseudomonadota</taxon>
        <taxon>Alphaproteobacteria</taxon>
        <taxon>Rickettsiales</taxon>
        <taxon>Candidatus Midichloriaceae</taxon>
        <taxon>Candidatus Cyrtobacter</taxon>
    </lineage>
</organism>
<dbReference type="PROSITE" id="PS51273">
    <property type="entry name" value="GATASE_TYPE_1"/>
    <property type="match status" value="1"/>
</dbReference>
<dbReference type="Pfam" id="PF07722">
    <property type="entry name" value="Peptidase_C26"/>
    <property type="match status" value="1"/>
</dbReference>
<comment type="caution">
    <text evidence="1">The sequence shown here is derived from an EMBL/GenBank/DDBJ whole genome shotgun (WGS) entry which is preliminary data.</text>
</comment>
<dbReference type="InterPro" id="IPR029062">
    <property type="entry name" value="Class_I_gatase-like"/>
</dbReference>
<gene>
    <name evidence="1" type="ORF">Cyrtocomes_00057</name>
</gene>
<dbReference type="Proteomes" id="UP001293791">
    <property type="component" value="Unassembled WGS sequence"/>
</dbReference>
<name>A0ABU5L6F3_9RICK</name>
<sequence length="280" mass="30992">MNHSAGALFSRPKIAVISGYTQHDGGHHRDQQNFSDAVVSSILKGGGLPVGAFVTTDELKEMVAEYYHQTCDGLMIMGGSLDVDPALYGQKPIAGCRINKIRENFEIRIARKFIESQKPVLGICNGEQLLNVIFGGTLFQKMENEHIKRRPESPSDLCAFHNISILQDSWLYSVLKRDRIIVNSSHKQCVDRLGTGFVATSYAPDNFVTSIEMIGNGKFIVGIQWHPEYSSFPNAMDILEKYELDATTEGSIVVNNGALLLPCNQKIIEAFIKIVATNTN</sequence>
<dbReference type="RefSeq" id="WP_322497213.1">
    <property type="nucleotide sequence ID" value="NZ_JARGYT010000002.1"/>
</dbReference>
<evidence type="ECO:0000313" key="2">
    <source>
        <dbReference type="Proteomes" id="UP001293791"/>
    </source>
</evidence>
<dbReference type="EMBL" id="JARGYT010000002">
    <property type="protein sequence ID" value="MDZ5761700.1"/>
    <property type="molecule type" value="Genomic_DNA"/>
</dbReference>
<dbReference type="InterPro" id="IPR011697">
    <property type="entry name" value="Peptidase_C26"/>
</dbReference>
<evidence type="ECO:0000313" key="1">
    <source>
        <dbReference type="EMBL" id="MDZ5761700.1"/>
    </source>
</evidence>
<keyword evidence="1" id="KW-0378">Hydrolase</keyword>
<dbReference type="PANTHER" id="PTHR43235:SF1">
    <property type="entry name" value="GLUTAMINE AMIDOTRANSFERASE PB2B2.05-RELATED"/>
    <property type="match status" value="1"/>
</dbReference>
<dbReference type="SUPFAM" id="SSF52317">
    <property type="entry name" value="Class I glutamine amidotransferase-like"/>
    <property type="match status" value="1"/>
</dbReference>
<accession>A0ABU5L6F3</accession>
<protein>
    <submittedName>
        <fullName evidence="1">Gamma-glutamyl-gamma-aminobutyrate hydrolase family protein</fullName>
    </submittedName>
</protein>
<dbReference type="GO" id="GO:0016787">
    <property type="term" value="F:hydrolase activity"/>
    <property type="evidence" value="ECO:0007669"/>
    <property type="project" value="UniProtKB-KW"/>
</dbReference>
<proteinExistence type="predicted"/>
<dbReference type="Gene3D" id="3.40.50.880">
    <property type="match status" value="1"/>
</dbReference>